<keyword evidence="4" id="KW-0157">Chromophore</keyword>
<name>A0A176WC75_MARPO</name>
<accession>A0A176WC75</accession>
<evidence type="ECO:0000256" key="6">
    <source>
        <dbReference type="SAM" id="MobiDB-lite"/>
    </source>
</evidence>
<evidence type="ECO:0000313" key="9">
    <source>
        <dbReference type="Proteomes" id="UP000077202"/>
    </source>
</evidence>
<feature type="region of interest" description="Disordered" evidence="6">
    <location>
        <begin position="226"/>
        <end position="268"/>
    </location>
</feature>
<evidence type="ECO:0000256" key="2">
    <source>
        <dbReference type="ARBA" id="ARBA00022543"/>
    </source>
</evidence>
<dbReference type="InterPro" id="IPR022739">
    <property type="entry name" value="Polyphenol_oxidase_cen"/>
</dbReference>
<dbReference type="SUPFAM" id="SSF55785">
    <property type="entry name" value="PYP-like sensor domain (PAS domain)"/>
    <property type="match status" value="1"/>
</dbReference>
<evidence type="ECO:0000256" key="4">
    <source>
        <dbReference type="ARBA" id="ARBA00022991"/>
    </source>
</evidence>
<evidence type="ECO:0000256" key="5">
    <source>
        <dbReference type="ARBA" id="ARBA00023170"/>
    </source>
</evidence>
<evidence type="ECO:0000259" key="7">
    <source>
        <dbReference type="PROSITE" id="PS50112"/>
    </source>
</evidence>
<dbReference type="InterPro" id="IPR000014">
    <property type="entry name" value="PAS"/>
</dbReference>
<comment type="caution">
    <text evidence="8">The sequence shown here is derived from an EMBL/GenBank/DDBJ whole genome shotgun (WGS) entry which is preliminary data.</text>
</comment>
<proteinExistence type="inferred from homology"/>
<dbReference type="InterPro" id="IPR035965">
    <property type="entry name" value="PAS-like_dom_sf"/>
</dbReference>
<sequence length="336" mass="38947">MYEGKRRNPNHMPPKVLLLTFDASLERERANWTRGQIRQANLGQVYEMVYNKVSARGYMGDPDDSNFMEVVKFPVSESGAQNRLTTLLTRHSQQHQLPRQRGHGGVHVRRTRSDFLLNRANVDRLRNVRTALPDNIACYGHRSKKDYDDYDILETEFTLYDENNEMVILKLKDMLDIHKLGCPYQCIPHELFQRISQSCSPCSSPINGELPMMKMLFRLGGLHKGHRIDEPEKNEHARSHDDPVDDSKERNRSQDAHEEPGKYDAPVHSFEHQQQRLMKGEYKAIMQNWNPLIPPIFGSDEIGDCSEWNPAMEKPSGWKREEVIGKMLVGEILARK</sequence>
<dbReference type="InterPro" id="IPR013767">
    <property type="entry name" value="PAS_fold"/>
</dbReference>
<dbReference type="AlphaFoldDB" id="A0A176WC75"/>
<dbReference type="Proteomes" id="UP000077202">
    <property type="component" value="Unassembled WGS sequence"/>
</dbReference>
<keyword evidence="5" id="KW-0675">Receptor</keyword>
<evidence type="ECO:0000313" key="8">
    <source>
        <dbReference type="EMBL" id="OAE30689.1"/>
    </source>
</evidence>
<dbReference type="GO" id="GO:0004097">
    <property type="term" value="F:catechol oxidase activity"/>
    <property type="evidence" value="ECO:0007669"/>
    <property type="project" value="InterPro"/>
</dbReference>
<reference evidence="8" key="1">
    <citation type="submission" date="2016-03" db="EMBL/GenBank/DDBJ databases">
        <title>Mechanisms controlling the formation of the plant cell surface in tip-growing cells are functionally conserved among land plants.</title>
        <authorList>
            <person name="Honkanen S."/>
            <person name="Jones V.A."/>
            <person name="Morieri G."/>
            <person name="Champion C."/>
            <person name="Hetherington A.J."/>
            <person name="Kelly S."/>
            <person name="Saint-Marcoux D."/>
            <person name="Proust H."/>
            <person name="Prescott H."/>
            <person name="Dolan L."/>
        </authorList>
    </citation>
    <scope>NUCLEOTIDE SEQUENCE [LARGE SCALE GENOMIC DNA]</scope>
    <source>
        <tissue evidence="8">Whole gametophyte</tissue>
    </source>
</reference>
<dbReference type="EMBL" id="LVLJ01001262">
    <property type="protein sequence ID" value="OAE30689.1"/>
    <property type="molecule type" value="Genomic_DNA"/>
</dbReference>
<dbReference type="CDD" id="cd00130">
    <property type="entry name" value="PAS"/>
    <property type="match status" value="1"/>
</dbReference>
<organism evidence="8 9">
    <name type="scientific">Marchantia polymorpha subsp. ruderalis</name>
    <dbReference type="NCBI Taxonomy" id="1480154"/>
    <lineage>
        <taxon>Eukaryota</taxon>
        <taxon>Viridiplantae</taxon>
        <taxon>Streptophyta</taxon>
        <taxon>Embryophyta</taxon>
        <taxon>Marchantiophyta</taxon>
        <taxon>Marchantiopsida</taxon>
        <taxon>Marchantiidae</taxon>
        <taxon>Marchantiales</taxon>
        <taxon>Marchantiaceae</taxon>
        <taxon>Marchantia</taxon>
    </lineage>
</organism>
<dbReference type="PROSITE" id="PS50112">
    <property type="entry name" value="PAS"/>
    <property type="match status" value="1"/>
</dbReference>
<keyword evidence="3" id="KW-0716">Sensory transduction</keyword>
<gene>
    <name evidence="8" type="ORF">AXG93_402s1020</name>
</gene>
<dbReference type="Gene3D" id="1.10.1280.10">
    <property type="entry name" value="Di-copper center containing domain from catechol oxidase"/>
    <property type="match status" value="1"/>
</dbReference>
<evidence type="ECO:0000256" key="1">
    <source>
        <dbReference type="ARBA" id="ARBA00009928"/>
    </source>
</evidence>
<protein>
    <recommendedName>
        <fullName evidence="7">PAS domain-containing protein</fullName>
    </recommendedName>
</protein>
<keyword evidence="9" id="KW-1185">Reference proteome</keyword>
<dbReference type="InterPro" id="IPR008922">
    <property type="entry name" value="Di-copper_centre_dom_sf"/>
</dbReference>
<dbReference type="GO" id="GO:0009881">
    <property type="term" value="F:photoreceptor activity"/>
    <property type="evidence" value="ECO:0007669"/>
    <property type="project" value="UniProtKB-KW"/>
</dbReference>
<comment type="similarity">
    <text evidence="1">Belongs to the tyrosinase family.</text>
</comment>
<dbReference type="Pfam" id="PF00989">
    <property type="entry name" value="PAS"/>
    <property type="match status" value="1"/>
</dbReference>
<feature type="domain" description="PAS" evidence="7">
    <location>
        <begin position="278"/>
        <end position="336"/>
    </location>
</feature>
<evidence type="ECO:0000256" key="3">
    <source>
        <dbReference type="ARBA" id="ARBA00022606"/>
    </source>
</evidence>
<dbReference type="GO" id="GO:0006355">
    <property type="term" value="P:regulation of DNA-templated transcription"/>
    <property type="evidence" value="ECO:0007669"/>
    <property type="project" value="InterPro"/>
</dbReference>
<feature type="compositionally biased region" description="Basic and acidic residues" evidence="6">
    <location>
        <begin position="227"/>
        <end position="262"/>
    </location>
</feature>
<keyword evidence="2" id="KW-0600">Photoreceptor protein</keyword>
<dbReference type="Pfam" id="PF12142">
    <property type="entry name" value="PPO1_DWL"/>
    <property type="match status" value="1"/>
</dbReference>